<keyword evidence="3" id="KW-1185">Reference proteome</keyword>
<evidence type="ECO:0000313" key="3">
    <source>
        <dbReference type="Proteomes" id="UP001374584"/>
    </source>
</evidence>
<protein>
    <submittedName>
        <fullName evidence="2">Uncharacterized protein</fullName>
    </submittedName>
</protein>
<feature type="transmembrane region" description="Helical" evidence="1">
    <location>
        <begin position="81"/>
        <end position="103"/>
    </location>
</feature>
<keyword evidence="1" id="KW-1133">Transmembrane helix</keyword>
<dbReference type="EMBL" id="JAYMYR010000001">
    <property type="protein sequence ID" value="KAK7382672.1"/>
    <property type="molecule type" value="Genomic_DNA"/>
</dbReference>
<evidence type="ECO:0000313" key="2">
    <source>
        <dbReference type="EMBL" id="KAK7382672.1"/>
    </source>
</evidence>
<feature type="transmembrane region" description="Helical" evidence="1">
    <location>
        <begin position="50"/>
        <end position="69"/>
    </location>
</feature>
<evidence type="ECO:0000256" key="1">
    <source>
        <dbReference type="SAM" id="Phobius"/>
    </source>
</evidence>
<keyword evidence="1" id="KW-0472">Membrane</keyword>
<keyword evidence="1" id="KW-0812">Transmembrane</keyword>
<comment type="caution">
    <text evidence="2">The sequence shown here is derived from an EMBL/GenBank/DDBJ whole genome shotgun (WGS) entry which is preliminary data.</text>
</comment>
<proteinExistence type="predicted"/>
<name>A0AAN9RT34_PHACN</name>
<organism evidence="2 3">
    <name type="scientific">Phaseolus coccineus</name>
    <name type="common">Scarlet runner bean</name>
    <name type="synonym">Phaseolus multiflorus</name>
    <dbReference type="NCBI Taxonomy" id="3886"/>
    <lineage>
        <taxon>Eukaryota</taxon>
        <taxon>Viridiplantae</taxon>
        <taxon>Streptophyta</taxon>
        <taxon>Embryophyta</taxon>
        <taxon>Tracheophyta</taxon>
        <taxon>Spermatophyta</taxon>
        <taxon>Magnoliopsida</taxon>
        <taxon>eudicotyledons</taxon>
        <taxon>Gunneridae</taxon>
        <taxon>Pentapetalae</taxon>
        <taxon>rosids</taxon>
        <taxon>fabids</taxon>
        <taxon>Fabales</taxon>
        <taxon>Fabaceae</taxon>
        <taxon>Papilionoideae</taxon>
        <taxon>50 kb inversion clade</taxon>
        <taxon>NPAAA clade</taxon>
        <taxon>indigoferoid/millettioid clade</taxon>
        <taxon>Phaseoleae</taxon>
        <taxon>Phaseolus</taxon>
    </lineage>
</organism>
<dbReference type="AlphaFoldDB" id="A0AAN9RT34"/>
<sequence length="114" mass="12412">MRGGTAPSIARFALTSESSFANDLTLTTAILHFVRSYAHNSFTTRFNSANASSFLSPSASASILIFTVFSRSDSFFDFSSFVVATLAILVERGVVALMTSKMIRVGRESKEKRV</sequence>
<gene>
    <name evidence="2" type="ORF">VNO80_01644</name>
</gene>
<reference evidence="2 3" key="1">
    <citation type="submission" date="2024-01" db="EMBL/GenBank/DDBJ databases">
        <title>The genomes of 5 underutilized Papilionoideae crops provide insights into root nodulation and disease resistanc.</title>
        <authorList>
            <person name="Jiang F."/>
        </authorList>
    </citation>
    <scope>NUCLEOTIDE SEQUENCE [LARGE SCALE GENOMIC DNA]</scope>
    <source>
        <strain evidence="2">JINMINGXINNONG_FW02</strain>
        <tissue evidence="2">Leaves</tissue>
    </source>
</reference>
<accession>A0AAN9RT34</accession>
<dbReference type="Proteomes" id="UP001374584">
    <property type="component" value="Unassembled WGS sequence"/>
</dbReference>